<name>A0A382GRS3_9ZZZZ</name>
<dbReference type="EMBL" id="UINC01056799">
    <property type="protein sequence ID" value="SVB77263.1"/>
    <property type="molecule type" value="Genomic_DNA"/>
</dbReference>
<dbReference type="Pfam" id="PF09413">
    <property type="entry name" value="DUF2007"/>
    <property type="match status" value="1"/>
</dbReference>
<proteinExistence type="predicted"/>
<evidence type="ECO:0000259" key="1">
    <source>
        <dbReference type="Pfam" id="PF09413"/>
    </source>
</evidence>
<gene>
    <name evidence="2" type="ORF">METZ01_LOCUS230117</name>
</gene>
<dbReference type="InterPro" id="IPR011322">
    <property type="entry name" value="N-reg_PII-like_a/b"/>
</dbReference>
<dbReference type="InterPro" id="IPR018551">
    <property type="entry name" value="DUF2007"/>
</dbReference>
<evidence type="ECO:0000313" key="2">
    <source>
        <dbReference type="EMBL" id="SVB77263.1"/>
    </source>
</evidence>
<dbReference type="Gene3D" id="3.30.70.790">
    <property type="entry name" value="UreE, C-terminal domain"/>
    <property type="match status" value="1"/>
</dbReference>
<sequence length="74" mass="8058">MELRTIFRALNSAEAQLVRSQLEAADFDVFVADESSALAVECYVLGVGGIRVQVPGDREADAREFLKSCGHTVE</sequence>
<dbReference type="SUPFAM" id="SSF54913">
    <property type="entry name" value="GlnB-like"/>
    <property type="match status" value="1"/>
</dbReference>
<organism evidence="2">
    <name type="scientific">marine metagenome</name>
    <dbReference type="NCBI Taxonomy" id="408172"/>
    <lineage>
        <taxon>unclassified sequences</taxon>
        <taxon>metagenomes</taxon>
        <taxon>ecological metagenomes</taxon>
    </lineage>
</organism>
<reference evidence="2" key="1">
    <citation type="submission" date="2018-05" db="EMBL/GenBank/DDBJ databases">
        <authorList>
            <person name="Lanie J.A."/>
            <person name="Ng W.-L."/>
            <person name="Kazmierczak K.M."/>
            <person name="Andrzejewski T.M."/>
            <person name="Davidsen T.M."/>
            <person name="Wayne K.J."/>
            <person name="Tettelin H."/>
            <person name="Glass J.I."/>
            <person name="Rusch D."/>
            <person name="Podicherti R."/>
            <person name="Tsui H.-C.T."/>
            <person name="Winkler M.E."/>
        </authorList>
    </citation>
    <scope>NUCLEOTIDE SEQUENCE</scope>
</reference>
<feature type="domain" description="DUF2007" evidence="1">
    <location>
        <begin position="4"/>
        <end position="68"/>
    </location>
</feature>
<dbReference type="AlphaFoldDB" id="A0A382GRS3"/>
<accession>A0A382GRS3</accession>
<protein>
    <recommendedName>
        <fullName evidence="1">DUF2007 domain-containing protein</fullName>
    </recommendedName>
</protein>